<dbReference type="InterPro" id="IPR057705">
    <property type="entry name" value="DUF7945"/>
</dbReference>
<dbReference type="AlphaFoldDB" id="A0A261V6C7"/>
<sequence>MEDLEHSGLMYPNMRQELLEYLDGLADRDYQQKVWVRGEPYPGVEHDELDYALHFLFDDTDLASTPEKSIGVFLFNDDEARAVHSVAQALDALLTQYGVNLSDAEYLAKPEWTQVVDAARLALQTLKKADPAAT</sequence>
<organism evidence="1 2">
    <name type="scientific">Bordetella genomosp. 2</name>
    <dbReference type="NCBI Taxonomy" id="1983456"/>
    <lineage>
        <taxon>Bacteria</taxon>
        <taxon>Pseudomonadati</taxon>
        <taxon>Pseudomonadota</taxon>
        <taxon>Betaproteobacteria</taxon>
        <taxon>Burkholderiales</taxon>
        <taxon>Alcaligenaceae</taxon>
        <taxon>Bordetella</taxon>
    </lineage>
</organism>
<evidence type="ECO:0000313" key="2">
    <source>
        <dbReference type="Proteomes" id="UP000215633"/>
    </source>
</evidence>
<protein>
    <submittedName>
        <fullName evidence="1">Uncharacterized protein</fullName>
    </submittedName>
</protein>
<dbReference type="NCBIfam" id="NF047838">
    <property type="entry name" value="SCO4402_fam"/>
    <property type="match status" value="1"/>
</dbReference>
<keyword evidence="2" id="KW-1185">Reference proteome</keyword>
<accession>A0A261V6C7</accession>
<dbReference type="RefSeq" id="WP_028354462.1">
    <property type="nucleotide sequence ID" value="NZ_NEVT01000009.1"/>
</dbReference>
<dbReference type="EMBL" id="NEVT01000009">
    <property type="protein sequence ID" value="OZI69676.1"/>
    <property type="molecule type" value="Genomic_DNA"/>
</dbReference>
<evidence type="ECO:0000313" key="1">
    <source>
        <dbReference type="EMBL" id="OZI69676.1"/>
    </source>
</evidence>
<name>A0A261V6C7_9BORD</name>
<proteinExistence type="predicted"/>
<comment type="caution">
    <text evidence="1">The sequence shown here is derived from an EMBL/GenBank/DDBJ whole genome shotgun (WGS) entry which is preliminary data.</text>
</comment>
<reference evidence="2" key="1">
    <citation type="submission" date="2017-05" db="EMBL/GenBank/DDBJ databases">
        <title>Complete and WGS of Bordetella genogroups.</title>
        <authorList>
            <person name="Spilker T."/>
            <person name="Lipuma J."/>
        </authorList>
    </citation>
    <scope>NUCLEOTIDE SEQUENCE [LARGE SCALE GENOMIC DNA]</scope>
    <source>
        <strain evidence="2">AU8256</strain>
    </source>
</reference>
<dbReference type="Pfam" id="PF25656">
    <property type="entry name" value="DUF7945"/>
    <property type="match status" value="1"/>
</dbReference>
<dbReference type="Proteomes" id="UP000215633">
    <property type="component" value="Unassembled WGS sequence"/>
</dbReference>
<gene>
    <name evidence="1" type="ORF">CAL24_22960</name>
</gene>